<evidence type="ECO:0000256" key="7">
    <source>
        <dbReference type="ARBA" id="ARBA00023136"/>
    </source>
</evidence>
<feature type="transmembrane region" description="Helical" evidence="8">
    <location>
        <begin position="406"/>
        <end position="424"/>
    </location>
</feature>
<keyword evidence="2" id="KW-1003">Cell membrane</keyword>
<dbReference type="Proteomes" id="UP000289784">
    <property type="component" value="Unassembled WGS sequence"/>
</dbReference>
<evidence type="ECO:0000313" key="10">
    <source>
        <dbReference type="Proteomes" id="UP000289784"/>
    </source>
</evidence>
<dbReference type="RefSeq" id="WP_129469612.1">
    <property type="nucleotide sequence ID" value="NZ_SAWZ01000001.1"/>
</dbReference>
<dbReference type="OrthoDB" id="180217at2"/>
<dbReference type="PANTHER" id="PTHR33908:SF11">
    <property type="entry name" value="MEMBRANE PROTEIN"/>
    <property type="match status" value="1"/>
</dbReference>
<evidence type="ECO:0000313" key="9">
    <source>
        <dbReference type="EMBL" id="RXR08721.1"/>
    </source>
</evidence>
<keyword evidence="10" id="KW-1185">Reference proteome</keyword>
<dbReference type="EMBL" id="SAWZ01000001">
    <property type="protein sequence ID" value="RXR08721.1"/>
    <property type="molecule type" value="Genomic_DNA"/>
</dbReference>
<keyword evidence="3" id="KW-0328">Glycosyltransferase</keyword>
<feature type="transmembrane region" description="Helical" evidence="8">
    <location>
        <begin position="244"/>
        <end position="265"/>
    </location>
</feature>
<feature type="transmembrane region" description="Helical" evidence="8">
    <location>
        <begin position="376"/>
        <end position="394"/>
    </location>
</feature>
<protein>
    <recommendedName>
        <fullName evidence="11">Phospholipid carrier-dependent glycosyltransferase</fullName>
    </recommendedName>
</protein>
<feature type="transmembrane region" description="Helical" evidence="8">
    <location>
        <begin position="431"/>
        <end position="449"/>
    </location>
</feature>
<dbReference type="GO" id="GO:0009103">
    <property type="term" value="P:lipopolysaccharide biosynthetic process"/>
    <property type="evidence" value="ECO:0007669"/>
    <property type="project" value="UniProtKB-ARBA"/>
</dbReference>
<feature type="transmembrane region" description="Helical" evidence="8">
    <location>
        <begin position="190"/>
        <end position="223"/>
    </location>
</feature>
<feature type="transmembrane region" description="Helical" evidence="8">
    <location>
        <begin position="124"/>
        <end position="150"/>
    </location>
</feature>
<evidence type="ECO:0000256" key="8">
    <source>
        <dbReference type="SAM" id="Phobius"/>
    </source>
</evidence>
<evidence type="ECO:0000256" key="6">
    <source>
        <dbReference type="ARBA" id="ARBA00022989"/>
    </source>
</evidence>
<evidence type="ECO:0000256" key="4">
    <source>
        <dbReference type="ARBA" id="ARBA00022679"/>
    </source>
</evidence>
<sequence>MDKDRRARFSRPLLVLLALALLALLLIRSMAGTARDGLTIDEPYHYAAGVYYQRQGDYRLNPEHPPLAKRWVGLWAPADVVAPPLRVLREKDDERVFVQTMAFLDNPPAQTQAAIRHGMFALNLLLLGLLTAVVWRVAGAWWALGMLAFLAVDPTIGAHLPVLMTDLPLTLALGLAAATAAWLATRWRWSAAVAFGIAAGLALAAKHSALPGLIGIGALLLGLALWPRRATTPAPAVPARLGRLAAAVLLAVAVLWACYGFQYHATAQGTDPFNKPFEAKIDDLSSPLQRTVLHAVDRAHLLPRPYLWGLADTLRTGVEGRGQDNFWLFGVKYKHAAPWFFWPAMLAAKLPLALWLAVAGGLLALWRAPLQRGQRLLLATMAALAIAHLGALLASNGTWGGIRHALPLYLPLATLAGVLAWRVSLSARRRWLLPLAAAPAAIALAMTIGEPRLWEYWSEPAGGTARGFANFSDEGVDLGQRLPEIGAALQPYIAREIPIYNSYISQPEWAKAEHVPLRRFAEGLDDTNVGGHYGGVFVMGMGATIPEPEYDYDPKQMLRNLRLVQRIGTAGIWVGRMDDARLHARGMVRHILDEVYKNPHPNWGKVAARCDEILKLMPFAVGCAVESGNAWARLGDVSRARRAWSGGVKYLPPGDPVGRQLEGLMASTADGKLPADWKPARNPWME</sequence>
<keyword evidence="6 8" id="KW-1133">Transmembrane helix</keyword>
<organism evidence="9 10">
    <name type="scientific">Pseudoxanthomonas composti</name>
    <dbReference type="NCBI Taxonomy" id="2137479"/>
    <lineage>
        <taxon>Bacteria</taxon>
        <taxon>Pseudomonadati</taxon>
        <taxon>Pseudomonadota</taxon>
        <taxon>Gammaproteobacteria</taxon>
        <taxon>Lysobacterales</taxon>
        <taxon>Lysobacteraceae</taxon>
        <taxon>Pseudoxanthomonas</taxon>
    </lineage>
</organism>
<evidence type="ECO:0000256" key="3">
    <source>
        <dbReference type="ARBA" id="ARBA00022676"/>
    </source>
</evidence>
<evidence type="ECO:0000256" key="5">
    <source>
        <dbReference type="ARBA" id="ARBA00022692"/>
    </source>
</evidence>
<keyword evidence="4" id="KW-0808">Transferase</keyword>
<evidence type="ECO:0008006" key="11">
    <source>
        <dbReference type="Google" id="ProtNLM"/>
    </source>
</evidence>
<feature type="transmembrane region" description="Helical" evidence="8">
    <location>
        <begin position="162"/>
        <end position="184"/>
    </location>
</feature>
<dbReference type="GO" id="GO:0005886">
    <property type="term" value="C:plasma membrane"/>
    <property type="evidence" value="ECO:0007669"/>
    <property type="project" value="UniProtKB-SubCell"/>
</dbReference>
<dbReference type="PANTHER" id="PTHR33908">
    <property type="entry name" value="MANNOSYLTRANSFERASE YKCB-RELATED"/>
    <property type="match status" value="1"/>
</dbReference>
<dbReference type="GO" id="GO:0016763">
    <property type="term" value="F:pentosyltransferase activity"/>
    <property type="evidence" value="ECO:0007669"/>
    <property type="project" value="TreeGrafter"/>
</dbReference>
<evidence type="ECO:0000256" key="2">
    <source>
        <dbReference type="ARBA" id="ARBA00022475"/>
    </source>
</evidence>
<name>A0A4Q1K0Y9_9GAMM</name>
<proteinExistence type="predicted"/>
<gene>
    <name evidence="9" type="ORF">EPA99_02590</name>
</gene>
<comment type="subcellular location">
    <subcellularLocation>
        <location evidence="1">Cell membrane</location>
        <topology evidence="1">Multi-pass membrane protein</topology>
    </subcellularLocation>
</comment>
<keyword evidence="7 8" id="KW-0472">Membrane</keyword>
<comment type="caution">
    <text evidence="9">The sequence shown here is derived from an EMBL/GenBank/DDBJ whole genome shotgun (WGS) entry which is preliminary data.</text>
</comment>
<dbReference type="InterPro" id="IPR050297">
    <property type="entry name" value="LipidA_mod_glycosyltrf_83"/>
</dbReference>
<keyword evidence="5 8" id="KW-0812">Transmembrane</keyword>
<feature type="transmembrane region" description="Helical" evidence="8">
    <location>
        <begin position="339"/>
        <end position="364"/>
    </location>
</feature>
<evidence type="ECO:0000256" key="1">
    <source>
        <dbReference type="ARBA" id="ARBA00004651"/>
    </source>
</evidence>
<reference evidence="9 10" key="1">
    <citation type="submission" date="2019-01" db="EMBL/GenBank/DDBJ databases">
        <title>Pseudoxanthomonas composti sp. nov., isolated from compost.</title>
        <authorList>
            <person name="Yang G."/>
        </authorList>
    </citation>
    <scope>NUCLEOTIDE SEQUENCE [LARGE SCALE GENOMIC DNA]</scope>
    <source>
        <strain evidence="9 10">GSS15</strain>
    </source>
</reference>
<accession>A0A4Q1K0Y9</accession>
<dbReference type="AlphaFoldDB" id="A0A4Q1K0Y9"/>